<keyword evidence="4" id="KW-0862">Zinc</keyword>
<feature type="compositionally biased region" description="Basic residues" evidence="8">
    <location>
        <begin position="92"/>
        <end position="110"/>
    </location>
</feature>
<feature type="region of interest" description="Disordered" evidence="8">
    <location>
        <begin position="1"/>
        <end position="110"/>
    </location>
</feature>
<dbReference type="InterPro" id="IPR044867">
    <property type="entry name" value="DEUBAD_dom"/>
</dbReference>
<dbReference type="GO" id="GO:0005634">
    <property type="term" value="C:nucleus"/>
    <property type="evidence" value="ECO:0007669"/>
    <property type="project" value="UniProtKB-SubCell"/>
</dbReference>
<keyword evidence="6" id="KW-0804">Transcription</keyword>
<evidence type="ECO:0000259" key="9">
    <source>
        <dbReference type="PROSITE" id="PS51916"/>
    </source>
</evidence>
<dbReference type="AlphaFoldDB" id="A0AAN6V3H6"/>
<reference evidence="10" key="2">
    <citation type="submission" date="2023-05" db="EMBL/GenBank/DDBJ databases">
        <authorList>
            <consortium name="Lawrence Berkeley National Laboratory"/>
            <person name="Steindorff A."/>
            <person name="Hensen N."/>
            <person name="Bonometti L."/>
            <person name="Westerberg I."/>
            <person name="Brannstrom I.O."/>
            <person name="Guillou S."/>
            <person name="Cros-Aarteil S."/>
            <person name="Calhoun S."/>
            <person name="Haridas S."/>
            <person name="Kuo A."/>
            <person name="Mondo S."/>
            <person name="Pangilinan J."/>
            <person name="Riley R."/>
            <person name="Labutti K."/>
            <person name="Andreopoulos B."/>
            <person name="Lipzen A."/>
            <person name="Chen C."/>
            <person name="Yanf M."/>
            <person name="Daum C."/>
            <person name="Ng V."/>
            <person name="Clum A."/>
            <person name="Ohm R."/>
            <person name="Martin F."/>
            <person name="Silar P."/>
            <person name="Natvig D."/>
            <person name="Lalanne C."/>
            <person name="Gautier V."/>
            <person name="Ament-Velasquez S.L."/>
            <person name="Kruys A."/>
            <person name="Hutchinson M.I."/>
            <person name="Powell A.J."/>
            <person name="Barry K."/>
            <person name="Miller A.N."/>
            <person name="Grigoriev I.V."/>
            <person name="Debuchy R."/>
            <person name="Gladieux P."/>
            <person name="Thoren M.H."/>
            <person name="Johannesson H."/>
        </authorList>
    </citation>
    <scope>NUCLEOTIDE SEQUENCE</scope>
    <source>
        <strain evidence="10">CBS 141.50</strain>
    </source>
</reference>
<evidence type="ECO:0000256" key="5">
    <source>
        <dbReference type="ARBA" id="ARBA00023015"/>
    </source>
</evidence>
<dbReference type="InterPro" id="IPR028020">
    <property type="entry name" value="ASX_DEUBAD_dom"/>
</dbReference>
<dbReference type="GO" id="GO:0008270">
    <property type="term" value="F:zinc ion binding"/>
    <property type="evidence" value="ECO:0007669"/>
    <property type="project" value="UniProtKB-KW"/>
</dbReference>
<keyword evidence="2" id="KW-0479">Metal-binding</keyword>
<evidence type="ECO:0000256" key="7">
    <source>
        <dbReference type="ARBA" id="ARBA00023242"/>
    </source>
</evidence>
<keyword evidence="5" id="KW-0805">Transcription regulation</keyword>
<feature type="compositionally biased region" description="Polar residues" evidence="8">
    <location>
        <begin position="31"/>
        <end position="58"/>
    </location>
</feature>
<dbReference type="Proteomes" id="UP001302676">
    <property type="component" value="Unassembled WGS sequence"/>
</dbReference>
<organism evidence="10 11">
    <name type="scientific">Dichotomopilus funicola</name>
    <dbReference type="NCBI Taxonomy" id="1934379"/>
    <lineage>
        <taxon>Eukaryota</taxon>
        <taxon>Fungi</taxon>
        <taxon>Dikarya</taxon>
        <taxon>Ascomycota</taxon>
        <taxon>Pezizomycotina</taxon>
        <taxon>Sordariomycetes</taxon>
        <taxon>Sordariomycetidae</taxon>
        <taxon>Sordariales</taxon>
        <taxon>Chaetomiaceae</taxon>
        <taxon>Dichotomopilus</taxon>
    </lineage>
</organism>
<evidence type="ECO:0000256" key="6">
    <source>
        <dbReference type="ARBA" id="ARBA00023163"/>
    </source>
</evidence>
<evidence type="ECO:0000313" key="11">
    <source>
        <dbReference type="Proteomes" id="UP001302676"/>
    </source>
</evidence>
<dbReference type="GeneID" id="87817304"/>
<dbReference type="PROSITE" id="PS51916">
    <property type="entry name" value="DEUBAD"/>
    <property type="match status" value="1"/>
</dbReference>
<evidence type="ECO:0000256" key="2">
    <source>
        <dbReference type="ARBA" id="ARBA00022723"/>
    </source>
</evidence>
<feature type="compositionally biased region" description="Basic and acidic residues" evidence="8">
    <location>
        <begin position="342"/>
        <end position="351"/>
    </location>
</feature>
<feature type="domain" description="DEUBAD" evidence="9">
    <location>
        <begin position="127"/>
        <end position="241"/>
    </location>
</feature>
<feature type="compositionally biased region" description="Basic residues" evidence="8">
    <location>
        <begin position="63"/>
        <end position="73"/>
    </location>
</feature>
<evidence type="ECO:0000256" key="4">
    <source>
        <dbReference type="ARBA" id="ARBA00022833"/>
    </source>
</evidence>
<dbReference type="RefSeq" id="XP_062637165.1">
    <property type="nucleotide sequence ID" value="XM_062780691.1"/>
</dbReference>
<sequence>MADTAWSRSPSPASEIIVNSGHDTLAGTHNEPFNSSSSPNQQELTTQAPEAVTKNSETMARPSKGKAKGKGKGKATEITPPRDSDEGGQSSPRKRKATTKAKSAPPKKLRLSAQDKKWVTPAVFTDPKSPITGVDLRAILLHPLAWDVLSPEDHQGILAKFPDSSRIKDAGTENACPNVISLRNDDTFRYDCARYCENIQLGRHDPEWLWQAWEAHEKHKRGDYDGFLRGKFEEQWDIKLPEPEAKPEPEAEPELEDSGVAKGTEDVKKSDTATVSDYVENTGMAASSVAGDDLPKSLEAESNKPDEAPQLKEEEFSADGSADKGRSPPATENVTGTTNNNDDVKKSDNKGTSKSNTKIRLKLKSKSPSEDPSDSITCAANSLPAAQEQTPTISAGKIQSD</sequence>
<feature type="compositionally biased region" description="Polar residues" evidence="8">
    <location>
        <begin position="1"/>
        <end position="12"/>
    </location>
</feature>
<feature type="region of interest" description="Disordered" evidence="8">
    <location>
        <begin position="242"/>
        <end position="401"/>
    </location>
</feature>
<feature type="compositionally biased region" description="Basic and acidic residues" evidence="8">
    <location>
        <begin position="293"/>
        <end position="326"/>
    </location>
</feature>
<name>A0AAN6V3H6_9PEZI</name>
<evidence type="ECO:0000256" key="1">
    <source>
        <dbReference type="ARBA" id="ARBA00004123"/>
    </source>
</evidence>
<evidence type="ECO:0000256" key="3">
    <source>
        <dbReference type="ARBA" id="ARBA00022771"/>
    </source>
</evidence>
<keyword evidence="11" id="KW-1185">Reference proteome</keyword>
<dbReference type="Pfam" id="PF13919">
    <property type="entry name" value="ASXH"/>
    <property type="match status" value="1"/>
</dbReference>
<reference evidence="10" key="1">
    <citation type="journal article" date="2023" name="Mol. Phylogenet. Evol.">
        <title>Genome-scale phylogeny and comparative genomics of the fungal order Sordariales.</title>
        <authorList>
            <person name="Hensen N."/>
            <person name="Bonometti L."/>
            <person name="Westerberg I."/>
            <person name="Brannstrom I.O."/>
            <person name="Guillou S."/>
            <person name="Cros-Aarteil S."/>
            <person name="Calhoun S."/>
            <person name="Haridas S."/>
            <person name="Kuo A."/>
            <person name="Mondo S."/>
            <person name="Pangilinan J."/>
            <person name="Riley R."/>
            <person name="LaButti K."/>
            <person name="Andreopoulos B."/>
            <person name="Lipzen A."/>
            <person name="Chen C."/>
            <person name="Yan M."/>
            <person name="Daum C."/>
            <person name="Ng V."/>
            <person name="Clum A."/>
            <person name="Steindorff A."/>
            <person name="Ohm R.A."/>
            <person name="Martin F."/>
            <person name="Silar P."/>
            <person name="Natvig D.O."/>
            <person name="Lalanne C."/>
            <person name="Gautier V."/>
            <person name="Ament-Velasquez S.L."/>
            <person name="Kruys A."/>
            <person name="Hutchinson M.I."/>
            <person name="Powell A.J."/>
            <person name="Barry K."/>
            <person name="Miller A.N."/>
            <person name="Grigoriev I.V."/>
            <person name="Debuchy R."/>
            <person name="Gladieux P."/>
            <person name="Hiltunen Thoren M."/>
            <person name="Johannesson H."/>
        </authorList>
    </citation>
    <scope>NUCLEOTIDE SEQUENCE</scope>
    <source>
        <strain evidence="10">CBS 141.50</strain>
    </source>
</reference>
<accession>A0AAN6V3H6</accession>
<gene>
    <name evidence="10" type="ORF">C8A04DRAFT_28581</name>
</gene>
<feature type="compositionally biased region" description="Low complexity" evidence="8">
    <location>
        <begin position="331"/>
        <end position="341"/>
    </location>
</feature>
<evidence type="ECO:0000313" key="10">
    <source>
        <dbReference type="EMBL" id="KAK4143794.1"/>
    </source>
</evidence>
<proteinExistence type="predicted"/>
<dbReference type="EMBL" id="MU853583">
    <property type="protein sequence ID" value="KAK4143794.1"/>
    <property type="molecule type" value="Genomic_DNA"/>
</dbReference>
<comment type="caution">
    <text evidence="10">The sequence shown here is derived from an EMBL/GenBank/DDBJ whole genome shotgun (WGS) entry which is preliminary data.</text>
</comment>
<comment type="subcellular location">
    <subcellularLocation>
        <location evidence="1">Nucleus</location>
    </subcellularLocation>
</comment>
<feature type="compositionally biased region" description="Polar residues" evidence="8">
    <location>
        <begin position="387"/>
        <end position="401"/>
    </location>
</feature>
<evidence type="ECO:0000256" key="8">
    <source>
        <dbReference type="SAM" id="MobiDB-lite"/>
    </source>
</evidence>
<protein>
    <submittedName>
        <fullName evidence="10">Asx homology domain-containing protein</fullName>
    </submittedName>
</protein>
<keyword evidence="3" id="KW-0863">Zinc-finger</keyword>
<keyword evidence="7" id="KW-0539">Nucleus</keyword>